<dbReference type="Proteomes" id="UP001642540">
    <property type="component" value="Unassembled WGS sequence"/>
</dbReference>
<dbReference type="Gene3D" id="1.20.1280.50">
    <property type="match status" value="1"/>
</dbReference>
<accession>A0ABP1S267</accession>
<evidence type="ECO:0000259" key="1">
    <source>
        <dbReference type="PROSITE" id="PS50181"/>
    </source>
</evidence>
<dbReference type="PROSITE" id="PS50181">
    <property type="entry name" value="FBOX"/>
    <property type="match status" value="1"/>
</dbReference>
<sequence>MEHLNPTEISDLPNEMLEEIFNFLHDPNDFLSVVGTCNRWNDIMAYRKTERLFGKVLPILLKSDLLPLRTMLTLRQISKTWKQEAEFQLEKDPEDPGGGRGFRVGLVLKYDIRGADRVNRLIAHASNLPQGGNPFIGKCLSISMGNPGLYDSIHELIHQYGTQLRRITMFYFSRIQFASILGGIPNLEKLSIFGLIDEWDIEDEADALPLPTLLRLNNLCICVFGEVPWEQARYLRLLSFLLTAYGEQLTTLKCPKQLLRIGRISDLLPNLRRLEVFKAHALTDTYTQPELQGLSQVEWRLHTLSISGCCIPFTAELMAALNNFCATLEDLEISIQLEENFDADSLVTFPRLKKLKLGISTELRSIPLRMKDRLIKLAGVAPNLEELDINLRNGALCDVVWSMELMRNVVQELNVFRLLPYL</sequence>
<feature type="domain" description="F-box" evidence="1">
    <location>
        <begin position="6"/>
        <end position="56"/>
    </location>
</feature>
<dbReference type="InterPro" id="IPR032675">
    <property type="entry name" value="LRR_dom_sf"/>
</dbReference>
<dbReference type="Pfam" id="PF12937">
    <property type="entry name" value="F-box-like"/>
    <property type="match status" value="1"/>
</dbReference>
<dbReference type="InterPro" id="IPR036047">
    <property type="entry name" value="F-box-like_dom_sf"/>
</dbReference>
<evidence type="ECO:0000313" key="3">
    <source>
        <dbReference type="Proteomes" id="UP001642540"/>
    </source>
</evidence>
<dbReference type="SUPFAM" id="SSF81383">
    <property type="entry name" value="F-box domain"/>
    <property type="match status" value="1"/>
</dbReference>
<name>A0ABP1S267_9HEXA</name>
<evidence type="ECO:0000313" key="2">
    <source>
        <dbReference type="EMBL" id="CAL8141613.1"/>
    </source>
</evidence>
<reference evidence="2 3" key="1">
    <citation type="submission" date="2024-08" db="EMBL/GenBank/DDBJ databases">
        <authorList>
            <person name="Cucini C."/>
            <person name="Frati F."/>
        </authorList>
    </citation>
    <scope>NUCLEOTIDE SEQUENCE [LARGE SCALE GENOMIC DNA]</scope>
</reference>
<keyword evidence="3" id="KW-1185">Reference proteome</keyword>
<dbReference type="EMBL" id="CAXLJM020000147">
    <property type="protein sequence ID" value="CAL8141613.1"/>
    <property type="molecule type" value="Genomic_DNA"/>
</dbReference>
<proteinExistence type="predicted"/>
<gene>
    <name evidence="2" type="ORF">ODALV1_LOCUS28799</name>
</gene>
<protein>
    <recommendedName>
        <fullName evidence="1">F-box domain-containing protein</fullName>
    </recommendedName>
</protein>
<dbReference type="Gene3D" id="3.80.10.10">
    <property type="entry name" value="Ribonuclease Inhibitor"/>
    <property type="match status" value="1"/>
</dbReference>
<organism evidence="2 3">
    <name type="scientific">Orchesella dallaii</name>
    <dbReference type="NCBI Taxonomy" id="48710"/>
    <lineage>
        <taxon>Eukaryota</taxon>
        <taxon>Metazoa</taxon>
        <taxon>Ecdysozoa</taxon>
        <taxon>Arthropoda</taxon>
        <taxon>Hexapoda</taxon>
        <taxon>Collembola</taxon>
        <taxon>Entomobryomorpha</taxon>
        <taxon>Entomobryoidea</taxon>
        <taxon>Orchesellidae</taxon>
        <taxon>Orchesellinae</taxon>
        <taxon>Orchesella</taxon>
    </lineage>
</organism>
<comment type="caution">
    <text evidence="2">The sequence shown here is derived from an EMBL/GenBank/DDBJ whole genome shotgun (WGS) entry which is preliminary data.</text>
</comment>
<dbReference type="SUPFAM" id="SSF52047">
    <property type="entry name" value="RNI-like"/>
    <property type="match status" value="1"/>
</dbReference>
<dbReference type="InterPro" id="IPR001810">
    <property type="entry name" value="F-box_dom"/>
</dbReference>